<evidence type="ECO:0000313" key="2">
    <source>
        <dbReference type="Proteomes" id="UP000186817"/>
    </source>
</evidence>
<keyword evidence="2" id="KW-1185">Reference proteome</keyword>
<comment type="caution">
    <text evidence="1">The sequence shown here is derived from an EMBL/GenBank/DDBJ whole genome shotgun (WGS) entry which is preliminary data.</text>
</comment>
<protein>
    <submittedName>
        <fullName evidence="1">Uncharacterized protein</fullName>
    </submittedName>
</protein>
<dbReference type="Proteomes" id="UP000186817">
    <property type="component" value="Unassembled WGS sequence"/>
</dbReference>
<organism evidence="1 2">
    <name type="scientific">Symbiodinium microadriaticum</name>
    <name type="common">Dinoflagellate</name>
    <name type="synonym">Zooxanthella microadriatica</name>
    <dbReference type="NCBI Taxonomy" id="2951"/>
    <lineage>
        <taxon>Eukaryota</taxon>
        <taxon>Sar</taxon>
        <taxon>Alveolata</taxon>
        <taxon>Dinophyceae</taxon>
        <taxon>Suessiales</taxon>
        <taxon>Symbiodiniaceae</taxon>
        <taxon>Symbiodinium</taxon>
    </lineage>
</organism>
<accession>A0A1Q9CIV0</accession>
<dbReference type="AlphaFoldDB" id="A0A1Q9CIV0"/>
<gene>
    <name evidence="1" type="ORF">AK812_SmicGene36463</name>
</gene>
<evidence type="ECO:0000313" key="1">
    <source>
        <dbReference type="EMBL" id="OLP82843.1"/>
    </source>
</evidence>
<proteinExistence type="predicted"/>
<dbReference type="EMBL" id="LSRX01001161">
    <property type="protein sequence ID" value="OLP82843.1"/>
    <property type="molecule type" value="Genomic_DNA"/>
</dbReference>
<sequence length="315" mass="33352">MLSPISQSSELKNSCLGIKWDLLMCLAHGTASPAVSTSSAQCRFLGQLVVLGDQRSLKADAGHTTCGLRSLHIGRSCTSSSAKLFLRENRCEAGLIRLLQAPWQDIPVEKAEDKPQRQKCGPKCQYDCEQANCPATHECEPLCEPPECVTTCSSSRTQCETRCGEPLCAVVCPQTECEGSDCSRAVACQTVCNPPVCTTSCADSCQTSCATPKCKWRCKPTPACPQPACKISCTDLDCAANMVHGNATARAQLEASLSKQGKEVVSEGRAPLDPSVLTAPAAAPAAAPAGPEALQDPRIDLSWLRDALKAPVSTL</sequence>
<name>A0A1Q9CIV0_SYMMI</name>
<reference evidence="1 2" key="1">
    <citation type="submission" date="2016-02" db="EMBL/GenBank/DDBJ databases">
        <title>Genome analysis of coral dinoflagellate symbionts highlights evolutionary adaptations to a symbiotic lifestyle.</title>
        <authorList>
            <person name="Aranda M."/>
            <person name="Li Y."/>
            <person name="Liew Y.J."/>
            <person name="Baumgarten S."/>
            <person name="Simakov O."/>
            <person name="Wilson M."/>
            <person name="Piel J."/>
            <person name="Ashoor H."/>
            <person name="Bougouffa S."/>
            <person name="Bajic V.B."/>
            <person name="Ryu T."/>
            <person name="Ravasi T."/>
            <person name="Bayer T."/>
            <person name="Micklem G."/>
            <person name="Kim H."/>
            <person name="Bhak J."/>
            <person name="Lajeunesse T.C."/>
            <person name="Voolstra C.R."/>
        </authorList>
    </citation>
    <scope>NUCLEOTIDE SEQUENCE [LARGE SCALE GENOMIC DNA]</scope>
    <source>
        <strain evidence="1 2">CCMP2467</strain>
    </source>
</reference>
<dbReference type="OrthoDB" id="426036at2759"/>